<dbReference type="InterPro" id="IPR041577">
    <property type="entry name" value="RT_RNaseH_2"/>
</dbReference>
<dbReference type="InterPro" id="IPR036397">
    <property type="entry name" value="RNaseH_sf"/>
</dbReference>
<sequence length="1250" mass="140384">MGEGADDILATLKVEEATITHADLRKAVAGYFSARKNVIVERAKFNKRVQQPGEPVETFIQDVHKIGADCKFAALQDELIRDRIVAGVIDDALSEELQSKTDLTLDLAIQLSRQAEERKQNQNILRNTSETVHFVNKKKHYQKGYEKGNNFQKTQTKTRGASHSGTEHSCGYCGKEQHPRYKCPARQATCTNCRKEGHYRTVCRQPQRVQQIEEEEDSDSGAFLGWVFEVSEDDGTWSAQIKVNGIPHNFKLDTGASVTVVGESWTKGKTLKPSTKVLRGPGNTQLHVLGTLQATLQYKSNEIQETLYVLKGQPCALLSKTACIKLNLIARINCVSAQSPSMPLTHTPASQTDPKTDFPELFKGLGSLQKPYRISLDPTANPTCIYTPRKIAHPLLPKVKQEIDDMLQKGVISPVEEPTSWCSGMVVVPKPNGAVRICVDLTGLNKAVKREVHPMFSVDESLAKLAGSKIFSKLDAKSGFWQIPLSEESRLLTTFITPFGRYAFNRLPFGISSASEIFQRTMTEILEGVDGVICHMDDILVHAPNREIHDKILRTVMTKLRDAGLTLNEKCEFFKDSISFLGHIIDQHGIRVDPRKVQAVQDFPAPKTVTELQRFLGMVNQLAKFTPGLANMTQPLRELLRKDTSWLWGDAQQTSFTNIKKLLISTPVLAHYDPKKETVIAADASNTGIGAVLLQIQEDKTRRPVCYISRSLTDTETRYAVIEKEALAATWACDRLNEYVLGLDFTIETDHKPLVPLLSTTEIAKMPPRIQRFRLRLMRFNPKVIHVAGKEQTTADALSRAPSSEPQTTDLKFINEVTAYIRHTIEILPASARKLDEIRQAQETDTELSEIRKHCLNGWPGYMPQNPLLQQYFKNRQHLTIVDDLLLYDDRIVIPLQLRLDTLDRLHEGHQGITKCQALARISVWWPNITGQIEEMVRKCQTCSKLRPAAKEPLLPSSIPDRPWSRLGMDLFEFKGKTYLIVVDYLSRWIDMRPLHQLSSAATINAIKSIFATHGIPDVVMSDNGPQFSSYEFQKFAENYGFTHTTSSPKFPQSNGEAERAVQTLKNLLKKSDDPYLALLTYRSTPIHNGLAPSEILMGRKLRTRLPVHPSTLQPTLLNKELWQKKEENYKEKQRLNYNARHAVKTPPNLNTGDSVFIKDMQTPGQILERHNSPRSFIVRTEKGTLRRNQSHLVATPGAAPPTPRRTPHHNCQPATPTPPALPASPATVATPGMTTRSGRAVKAPDKLNL</sequence>
<feature type="region of interest" description="Disordered" evidence="1">
    <location>
        <begin position="1188"/>
        <end position="1250"/>
    </location>
</feature>
<gene>
    <name evidence="4" type="ORF">V1264_013716</name>
</gene>
<dbReference type="Pfam" id="PF17921">
    <property type="entry name" value="Integrase_H2C2"/>
    <property type="match status" value="1"/>
</dbReference>
<dbReference type="EMBL" id="JBAMIC010000003">
    <property type="protein sequence ID" value="KAK7109726.1"/>
    <property type="molecule type" value="Genomic_DNA"/>
</dbReference>
<dbReference type="GO" id="GO:0003676">
    <property type="term" value="F:nucleic acid binding"/>
    <property type="evidence" value="ECO:0007669"/>
    <property type="project" value="InterPro"/>
</dbReference>
<dbReference type="Proteomes" id="UP001374579">
    <property type="component" value="Unassembled WGS sequence"/>
</dbReference>
<protein>
    <recommendedName>
        <fullName evidence="6">Endonuclease</fullName>
    </recommendedName>
</protein>
<organism evidence="4 5">
    <name type="scientific">Littorina saxatilis</name>
    <dbReference type="NCBI Taxonomy" id="31220"/>
    <lineage>
        <taxon>Eukaryota</taxon>
        <taxon>Metazoa</taxon>
        <taxon>Spiralia</taxon>
        <taxon>Lophotrochozoa</taxon>
        <taxon>Mollusca</taxon>
        <taxon>Gastropoda</taxon>
        <taxon>Caenogastropoda</taxon>
        <taxon>Littorinimorpha</taxon>
        <taxon>Littorinoidea</taxon>
        <taxon>Littorinidae</taxon>
        <taxon>Littorina</taxon>
    </lineage>
</organism>
<dbReference type="PANTHER" id="PTHR37984:SF9">
    <property type="entry name" value="INTEGRASE CATALYTIC DOMAIN-CONTAINING PROTEIN"/>
    <property type="match status" value="1"/>
</dbReference>
<dbReference type="GO" id="GO:0015074">
    <property type="term" value="P:DNA integration"/>
    <property type="evidence" value="ECO:0007669"/>
    <property type="project" value="InterPro"/>
</dbReference>
<dbReference type="InterPro" id="IPR050951">
    <property type="entry name" value="Retrovirus_Pol_polyprotein"/>
</dbReference>
<dbReference type="SUPFAM" id="SSF50630">
    <property type="entry name" value="Acid proteases"/>
    <property type="match status" value="1"/>
</dbReference>
<dbReference type="CDD" id="cd01647">
    <property type="entry name" value="RT_LTR"/>
    <property type="match status" value="1"/>
</dbReference>
<dbReference type="PROSITE" id="PS50994">
    <property type="entry name" value="INTEGRASE"/>
    <property type="match status" value="1"/>
</dbReference>
<keyword evidence="5" id="KW-1185">Reference proteome</keyword>
<dbReference type="InterPro" id="IPR001878">
    <property type="entry name" value="Znf_CCHC"/>
</dbReference>
<dbReference type="AlphaFoldDB" id="A0AAN9GIW8"/>
<dbReference type="InterPro" id="IPR043128">
    <property type="entry name" value="Rev_trsase/Diguanyl_cyclase"/>
</dbReference>
<dbReference type="Gene3D" id="3.10.10.10">
    <property type="entry name" value="HIV Type 1 Reverse Transcriptase, subunit A, domain 1"/>
    <property type="match status" value="1"/>
</dbReference>
<dbReference type="Pfam" id="PF00665">
    <property type="entry name" value="rve"/>
    <property type="match status" value="1"/>
</dbReference>
<dbReference type="InterPro" id="IPR043502">
    <property type="entry name" value="DNA/RNA_pol_sf"/>
</dbReference>
<dbReference type="Gene3D" id="3.30.70.270">
    <property type="match status" value="2"/>
</dbReference>
<evidence type="ECO:0000256" key="1">
    <source>
        <dbReference type="SAM" id="MobiDB-lite"/>
    </source>
</evidence>
<dbReference type="Gene3D" id="3.30.420.10">
    <property type="entry name" value="Ribonuclease H-like superfamily/Ribonuclease H"/>
    <property type="match status" value="1"/>
</dbReference>
<dbReference type="Pfam" id="PF17919">
    <property type="entry name" value="RT_RNaseH_2"/>
    <property type="match status" value="1"/>
</dbReference>
<dbReference type="FunFam" id="3.30.420.10:FF:000063">
    <property type="entry name" value="Retrovirus-related Pol polyprotein from transposon 297-like Protein"/>
    <property type="match status" value="1"/>
</dbReference>
<reference evidence="4 5" key="1">
    <citation type="submission" date="2024-02" db="EMBL/GenBank/DDBJ databases">
        <title>Chromosome-scale genome assembly of the rough periwinkle Littorina saxatilis.</title>
        <authorList>
            <person name="De Jode A."/>
            <person name="Faria R."/>
            <person name="Formenti G."/>
            <person name="Sims Y."/>
            <person name="Smith T.P."/>
            <person name="Tracey A."/>
            <person name="Wood J.M.D."/>
            <person name="Zagrodzka Z.B."/>
            <person name="Johannesson K."/>
            <person name="Butlin R.K."/>
            <person name="Leder E.H."/>
        </authorList>
    </citation>
    <scope>NUCLEOTIDE SEQUENCE [LARGE SCALE GENOMIC DNA]</scope>
    <source>
        <strain evidence="4">Snail1</strain>
        <tissue evidence="4">Muscle</tissue>
    </source>
</reference>
<dbReference type="SUPFAM" id="SSF56672">
    <property type="entry name" value="DNA/RNA polymerases"/>
    <property type="match status" value="1"/>
</dbReference>
<dbReference type="Gene3D" id="1.10.340.70">
    <property type="match status" value="1"/>
</dbReference>
<dbReference type="PROSITE" id="PS50878">
    <property type="entry name" value="RT_POL"/>
    <property type="match status" value="1"/>
</dbReference>
<dbReference type="FunFam" id="3.30.70.270:FF:000026">
    <property type="entry name" value="Transposon Ty3-G Gag-Pol polyprotein"/>
    <property type="match status" value="1"/>
</dbReference>
<dbReference type="CDD" id="cd09274">
    <property type="entry name" value="RNase_HI_RT_Ty3"/>
    <property type="match status" value="1"/>
</dbReference>
<dbReference type="InterPro" id="IPR001584">
    <property type="entry name" value="Integrase_cat-core"/>
</dbReference>
<feature type="domain" description="Integrase catalytic" evidence="3">
    <location>
        <begin position="959"/>
        <end position="1071"/>
    </location>
</feature>
<dbReference type="FunFam" id="1.10.340.70:FF:000003">
    <property type="entry name" value="Protein CBG25708"/>
    <property type="match status" value="1"/>
</dbReference>
<dbReference type="InterPro" id="IPR012337">
    <property type="entry name" value="RNaseH-like_sf"/>
</dbReference>
<evidence type="ECO:0008006" key="6">
    <source>
        <dbReference type="Google" id="ProtNLM"/>
    </source>
</evidence>
<accession>A0AAN9GIW8</accession>
<dbReference type="PANTHER" id="PTHR37984">
    <property type="entry name" value="PROTEIN CBG26694"/>
    <property type="match status" value="1"/>
</dbReference>
<proteinExistence type="predicted"/>
<evidence type="ECO:0000313" key="4">
    <source>
        <dbReference type="EMBL" id="KAK7109726.1"/>
    </source>
</evidence>
<dbReference type="InterPro" id="IPR000477">
    <property type="entry name" value="RT_dom"/>
</dbReference>
<feature type="domain" description="Reverse transcriptase" evidence="2">
    <location>
        <begin position="409"/>
        <end position="585"/>
    </location>
</feature>
<dbReference type="GO" id="GO:0008270">
    <property type="term" value="F:zinc ion binding"/>
    <property type="evidence" value="ECO:0007669"/>
    <property type="project" value="InterPro"/>
</dbReference>
<dbReference type="Pfam" id="PF00078">
    <property type="entry name" value="RVT_1"/>
    <property type="match status" value="1"/>
</dbReference>
<dbReference type="Gene3D" id="2.40.70.10">
    <property type="entry name" value="Acid Proteases"/>
    <property type="match status" value="1"/>
</dbReference>
<dbReference type="InterPro" id="IPR041588">
    <property type="entry name" value="Integrase_H2C2"/>
</dbReference>
<evidence type="ECO:0000259" key="2">
    <source>
        <dbReference type="PROSITE" id="PS50878"/>
    </source>
</evidence>
<dbReference type="SUPFAM" id="SSF53098">
    <property type="entry name" value="Ribonuclease H-like"/>
    <property type="match status" value="1"/>
</dbReference>
<dbReference type="SMART" id="SM00343">
    <property type="entry name" value="ZnF_C2HC"/>
    <property type="match status" value="2"/>
</dbReference>
<comment type="caution">
    <text evidence="4">The sequence shown here is derived from an EMBL/GenBank/DDBJ whole genome shotgun (WGS) entry which is preliminary data.</text>
</comment>
<name>A0AAN9GIW8_9CAEN</name>
<evidence type="ECO:0000259" key="3">
    <source>
        <dbReference type="PROSITE" id="PS50994"/>
    </source>
</evidence>
<evidence type="ECO:0000313" key="5">
    <source>
        <dbReference type="Proteomes" id="UP001374579"/>
    </source>
</evidence>
<dbReference type="InterPro" id="IPR021109">
    <property type="entry name" value="Peptidase_aspartic_dom_sf"/>
</dbReference>